<organism evidence="1 2">
    <name type="scientific">Symbiodinium pilosum</name>
    <name type="common">Dinoflagellate</name>
    <dbReference type="NCBI Taxonomy" id="2952"/>
    <lineage>
        <taxon>Eukaryota</taxon>
        <taxon>Sar</taxon>
        <taxon>Alveolata</taxon>
        <taxon>Dinophyceae</taxon>
        <taxon>Suessiales</taxon>
        <taxon>Symbiodiniaceae</taxon>
        <taxon>Symbiodinium</taxon>
    </lineage>
</organism>
<reference evidence="1" key="1">
    <citation type="submission" date="2021-02" db="EMBL/GenBank/DDBJ databases">
        <authorList>
            <person name="Dougan E. K."/>
            <person name="Rhodes N."/>
            <person name="Thang M."/>
            <person name="Chan C."/>
        </authorList>
    </citation>
    <scope>NUCLEOTIDE SEQUENCE</scope>
</reference>
<protein>
    <submittedName>
        <fullName evidence="1">Uncharacterized protein</fullName>
    </submittedName>
</protein>
<evidence type="ECO:0000313" key="2">
    <source>
        <dbReference type="Proteomes" id="UP000649617"/>
    </source>
</evidence>
<name>A0A812T7C6_SYMPI</name>
<dbReference type="EMBL" id="CAJNIZ010028746">
    <property type="protein sequence ID" value="CAE7510541.1"/>
    <property type="molecule type" value="Genomic_DNA"/>
</dbReference>
<dbReference type="AlphaFoldDB" id="A0A812T7C6"/>
<evidence type="ECO:0000313" key="1">
    <source>
        <dbReference type="EMBL" id="CAE7510541.1"/>
    </source>
</evidence>
<keyword evidence="2" id="KW-1185">Reference proteome</keyword>
<gene>
    <name evidence="1" type="ORF">SPIL2461_LOCUS13280</name>
</gene>
<dbReference type="OrthoDB" id="10547615at2759"/>
<comment type="caution">
    <text evidence="1">The sequence shown here is derived from an EMBL/GenBank/DDBJ whole genome shotgun (WGS) entry which is preliminary data.</text>
</comment>
<feature type="non-terminal residue" evidence="1">
    <location>
        <position position="1"/>
    </location>
</feature>
<proteinExistence type="predicted"/>
<dbReference type="Proteomes" id="UP000649617">
    <property type="component" value="Unassembled WGS sequence"/>
</dbReference>
<sequence length="98" mass="11220">MDAWKKLVEFPDKDGKTLDEHRECLETLKASLREALIFLKQRRGEDEAKRALELMERTLQGETCCFGSHFFAFKQASVVLLMCLKLLPEPHSALDGLP</sequence>
<feature type="non-terminal residue" evidence="1">
    <location>
        <position position="98"/>
    </location>
</feature>
<accession>A0A812T7C6</accession>